<sequence>MLSIILFAILFYLLTYILSYQQQLPREYYFTFLESFLITIIYVGPIYLFFGLPIAMLIDKILSKLPIYPRWVYYLYGVLSFSIAGIVIGILILVILSIPFSWNMDLFGLFLLCTIASNTYYHLSLLFFKLNRQKRTITLWFMQNKTS</sequence>
<keyword evidence="1" id="KW-0812">Transmembrane</keyword>
<keyword evidence="3" id="KW-1185">Reference proteome</keyword>
<dbReference type="EMBL" id="JACHON010000002">
    <property type="protein sequence ID" value="MBB6512023.1"/>
    <property type="molecule type" value="Genomic_DNA"/>
</dbReference>
<comment type="caution">
    <text evidence="2">The sequence shown here is derived from an EMBL/GenBank/DDBJ whole genome shotgun (WGS) entry which is preliminary data.</text>
</comment>
<evidence type="ECO:0000313" key="3">
    <source>
        <dbReference type="Proteomes" id="UP000572212"/>
    </source>
</evidence>
<keyword evidence="1" id="KW-1133">Transmembrane helix</keyword>
<dbReference type="RefSeq" id="WP_184244852.1">
    <property type="nucleotide sequence ID" value="NZ_BAAACU010000002.1"/>
</dbReference>
<reference evidence="2 3" key="1">
    <citation type="submission" date="2020-08" db="EMBL/GenBank/DDBJ databases">
        <title>Genomic Encyclopedia of Type Strains, Phase IV (KMG-IV): sequencing the most valuable type-strain genomes for metagenomic binning, comparative biology and taxonomic classification.</title>
        <authorList>
            <person name="Goeker M."/>
        </authorList>
    </citation>
    <scope>NUCLEOTIDE SEQUENCE [LARGE SCALE GENOMIC DNA]</scope>
    <source>
        <strain evidence="2 3">DSM 11805</strain>
    </source>
</reference>
<gene>
    <name evidence="2" type="ORF">GGQ92_000804</name>
</gene>
<evidence type="ECO:0000313" key="2">
    <source>
        <dbReference type="EMBL" id="MBB6512023.1"/>
    </source>
</evidence>
<evidence type="ECO:0000256" key="1">
    <source>
        <dbReference type="SAM" id="Phobius"/>
    </source>
</evidence>
<proteinExistence type="predicted"/>
<feature type="transmembrane region" description="Helical" evidence="1">
    <location>
        <begin position="106"/>
        <end position="128"/>
    </location>
</feature>
<dbReference type="AlphaFoldDB" id="A0A841RK65"/>
<protein>
    <submittedName>
        <fullName evidence="2">Uncharacterized protein YacL</fullName>
    </submittedName>
</protein>
<feature type="transmembrane region" description="Helical" evidence="1">
    <location>
        <begin position="71"/>
        <end position="100"/>
    </location>
</feature>
<organism evidence="2 3">
    <name type="scientific">Gracilibacillus halotolerans</name>
    <dbReference type="NCBI Taxonomy" id="74386"/>
    <lineage>
        <taxon>Bacteria</taxon>
        <taxon>Bacillati</taxon>
        <taxon>Bacillota</taxon>
        <taxon>Bacilli</taxon>
        <taxon>Bacillales</taxon>
        <taxon>Bacillaceae</taxon>
        <taxon>Gracilibacillus</taxon>
    </lineage>
</organism>
<name>A0A841RK65_9BACI</name>
<accession>A0A841RK65</accession>
<dbReference type="Proteomes" id="UP000572212">
    <property type="component" value="Unassembled WGS sequence"/>
</dbReference>
<keyword evidence="1" id="KW-0472">Membrane</keyword>
<feature type="transmembrane region" description="Helical" evidence="1">
    <location>
        <begin position="29"/>
        <end position="50"/>
    </location>
</feature>